<gene>
    <name evidence="2" type="ORF">CCO03_08670</name>
</gene>
<keyword evidence="1" id="KW-0472">Membrane</keyword>
<dbReference type="EMBL" id="CP021455">
    <property type="protein sequence ID" value="ARU04740.1"/>
    <property type="molecule type" value="Genomic_DNA"/>
</dbReference>
<organism evidence="2 3">
    <name type="scientific">Comamonas serinivorans</name>
    <dbReference type="NCBI Taxonomy" id="1082851"/>
    <lineage>
        <taxon>Bacteria</taxon>
        <taxon>Pseudomonadati</taxon>
        <taxon>Pseudomonadota</taxon>
        <taxon>Betaproteobacteria</taxon>
        <taxon>Burkholderiales</taxon>
        <taxon>Comamonadaceae</taxon>
        <taxon>Comamonas</taxon>
    </lineage>
</organism>
<protein>
    <submittedName>
        <fullName evidence="2">Uncharacterized protein</fullName>
    </submittedName>
</protein>
<sequence length="96" mass="10526">MPERIKGDSMQKDLRGAESQYVGLPGFESQPSNPFRAETGEAPIMKTQRGYIDLDGLTSVLAVLAVLGVFGLFSLFYWAIPAAWALLKPWLHTVTG</sequence>
<dbReference type="Proteomes" id="UP000196138">
    <property type="component" value="Chromosome"/>
</dbReference>
<evidence type="ECO:0000313" key="2">
    <source>
        <dbReference type="EMBL" id="ARU04740.1"/>
    </source>
</evidence>
<evidence type="ECO:0000313" key="3">
    <source>
        <dbReference type="Proteomes" id="UP000196138"/>
    </source>
</evidence>
<name>A0A1Y0EMT6_9BURK</name>
<reference evidence="2 3" key="1">
    <citation type="submission" date="2017-05" db="EMBL/GenBank/DDBJ databases">
        <authorList>
            <person name="Song R."/>
            <person name="Chenine A.L."/>
            <person name="Ruprecht R.M."/>
        </authorList>
    </citation>
    <scope>NUCLEOTIDE SEQUENCE [LARGE SCALE GENOMIC DNA]</scope>
    <source>
        <strain evidence="2 3">DSM 26136</strain>
    </source>
</reference>
<evidence type="ECO:0000256" key="1">
    <source>
        <dbReference type="SAM" id="Phobius"/>
    </source>
</evidence>
<feature type="transmembrane region" description="Helical" evidence="1">
    <location>
        <begin position="56"/>
        <end position="80"/>
    </location>
</feature>
<proteinExistence type="predicted"/>
<dbReference type="KEGG" id="cser:CCO03_08670"/>
<accession>A0A1Y0EMT6</accession>
<keyword evidence="1" id="KW-1133">Transmembrane helix</keyword>
<keyword evidence="1" id="KW-0812">Transmembrane</keyword>
<keyword evidence="3" id="KW-1185">Reference proteome</keyword>
<dbReference type="AlphaFoldDB" id="A0A1Y0EMT6"/>